<protein>
    <submittedName>
        <fullName evidence="2">Zinc ribbon domain-containing protein</fullName>
    </submittedName>
</protein>
<dbReference type="RefSeq" id="WP_066868010.1">
    <property type="nucleotide sequence ID" value="NZ_CABKVV010000014.1"/>
</dbReference>
<evidence type="ECO:0000259" key="1">
    <source>
        <dbReference type="Pfam" id="PF12674"/>
    </source>
</evidence>
<name>A0ABT1RZC5_9FIRM</name>
<reference evidence="2 3" key="1">
    <citation type="submission" date="2022-06" db="EMBL/GenBank/DDBJ databases">
        <title>Isolation of gut microbiota from human fecal samples.</title>
        <authorList>
            <person name="Pamer E.G."/>
            <person name="Barat B."/>
            <person name="Waligurski E."/>
            <person name="Medina S."/>
            <person name="Paddock L."/>
            <person name="Mostad J."/>
        </authorList>
    </citation>
    <scope>NUCLEOTIDE SEQUENCE [LARGE SCALE GENOMIC DNA]</scope>
    <source>
        <strain evidence="2 3">DFI.9.73</strain>
    </source>
</reference>
<gene>
    <name evidence="2" type="ORF">NE695_08935</name>
</gene>
<evidence type="ECO:0000313" key="2">
    <source>
        <dbReference type="EMBL" id="MCQ4840039.1"/>
    </source>
</evidence>
<organism evidence="2 3">
    <name type="scientific">Neglectibacter timonensis</name>
    <dbReference type="NCBI Taxonomy" id="1776382"/>
    <lineage>
        <taxon>Bacteria</taxon>
        <taxon>Bacillati</taxon>
        <taxon>Bacillota</taxon>
        <taxon>Clostridia</taxon>
        <taxon>Eubacteriales</taxon>
        <taxon>Oscillospiraceae</taxon>
        <taxon>Neglectibacter</taxon>
    </lineage>
</organism>
<dbReference type="Proteomes" id="UP001524473">
    <property type="component" value="Unassembled WGS sequence"/>
</dbReference>
<dbReference type="InterPro" id="IPR025868">
    <property type="entry name" value="Zn_ribbon_dom_put"/>
</dbReference>
<comment type="caution">
    <text evidence="2">The sequence shown here is derived from an EMBL/GenBank/DDBJ whole genome shotgun (WGS) entry which is preliminary data.</text>
</comment>
<proteinExistence type="predicted"/>
<evidence type="ECO:0000313" key="3">
    <source>
        <dbReference type="Proteomes" id="UP001524473"/>
    </source>
</evidence>
<sequence length="86" mass="9980">MEDMKFCQSCGMPLTKTEDFGTEKDGKLSEDYCVYCYKDGAFTADCTMEEMIDFCAAPMVASNPGMEEEEAKKQMRQFFPQLKRWR</sequence>
<accession>A0ABT1RZC5</accession>
<dbReference type="GeneID" id="90533700"/>
<dbReference type="Pfam" id="PF12674">
    <property type="entry name" value="Zn_ribbon_2"/>
    <property type="match status" value="1"/>
</dbReference>
<keyword evidence="3" id="KW-1185">Reference proteome</keyword>
<feature type="domain" description="Putative zinc ribbon" evidence="1">
    <location>
        <begin position="6"/>
        <end position="86"/>
    </location>
</feature>
<dbReference type="EMBL" id="JANFZH010000018">
    <property type="protein sequence ID" value="MCQ4840039.1"/>
    <property type="molecule type" value="Genomic_DNA"/>
</dbReference>